<dbReference type="AlphaFoldDB" id="A0A5K3ETU5"/>
<organism evidence="1">
    <name type="scientific">Mesocestoides corti</name>
    <name type="common">Flatworm</name>
    <dbReference type="NCBI Taxonomy" id="53468"/>
    <lineage>
        <taxon>Eukaryota</taxon>
        <taxon>Metazoa</taxon>
        <taxon>Spiralia</taxon>
        <taxon>Lophotrochozoa</taxon>
        <taxon>Platyhelminthes</taxon>
        <taxon>Cestoda</taxon>
        <taxon>Eucestoda</taxon>
        <taxon>Cyclophyllidea</taxon>
        <taxon>Mesocestoididae</taxon>
        <taxon>Mesocestoides</taxon>
    </lineage>
</organism>
<protein>
    <submittedName>
        <fullName evidence="1">Uncharacterized protein</fullName>
    </submittedName>
</protein>
<sequence length="104" mass="11885">MQLISTSQRAINIEKRISLLEVATRPLRSTGLRASYKFLHHESSRCDWRSDQEDRIDLKKVAFTHTEVHAQCEREAKGTGGHTGRQALDMLPSHSHFLATSRMN</sequence>
<evidence type="ECO:0000313" key="1">
    <source>
        <dbReference type="WBParaSite" id="MCU_002670-RA"/>
    </source>
</evidence>
<proteinExistence type="predicted"/>
<name>A0A5K3ETU5_MESCO</name>
<accession>A0A5K3ETU5</accession>
<dbReference type="WBParaSite" id="MCU_002670-RA">
    <property type="protein sequence ID" value="MCU_002670-RA"/>
    <property type="gene ID" value="MCU_002670"/>
</dbReference>
<reference evidence="1" key="1">
    <citation type="submission" date="2019-11" db="UniProtKB">
        <authorList>
            <consortium name="WormBaseParasite"/>
        </authorList>
    </citation>
    <scope>IDENTIFICATION</scope>
</reference>